<evidence type="ECO:0000313" key="8">
    <source>
        <dbReference type="EMBL" id="GAH39513.1"/>
    </source>
</evidence>
<comment type="catalytic activity">
    <reaction evidence="1">
        <text>ATP + protein L-histidine = ADP + protein N-phospho-L-histidine.</text>
        <dbReference type="EC" id="2.7.13.3"/>
    </reaction>
</comment>
<feature type="domain" description="Histidine kinase" evidence="7">
    <location>
        <begin position="41"/>
        <end position="263"/>
    </location>
</feature>
<dbReference type="InterPro" id="IPR005467">
    <property type="entry name" value="His_kinase_dom"/>
</dbReference>
<dbReference type="Pfam" id="PF00512">
    <property type="entry name" value="HisKA"/>
    <property type="match status" value="1"/>
</dbReference>
<dbReference type="PRINTS" id="PR00344">
    <property type="entry name" value="BCTRLSENSOR"/>
</dbReference>
<name>X1H2N4_9ZZZZ</name>
<dbReference type="InterPro" id="IPR050736">
    <property type="entry name" value="Sensor_HK_Regulatory"/>
</dbReference>
<feature type="non-terminal residue" evidence="8">
    <location>
        <position position="1"/>
    </location>
</feature>
<dbReference type="InterPro" id="IPR036097">
    <property type="entry name" value="HisK_dim/P_sf"/>
</dbReference>
<dbReference type="PANTHER" id="PTHR43711">
    <property type="entry name" value="TWO-COMPONENT HISTIDINE KINASE"/>
    <property type="match status" value="1"/>
</dbReference>
<gene>
    <name evidence="8" type="ORF">S03H2_13746</name>
</gene>
<evidence type="ECO:0000256" key="4">
    <source>
        <dbReference type="ARBA" id="ARBA00022679"/>
    </source>
</evidence>
<comment type="caution">
    <text evidence="8">The sequence shown here is derived from an EMBL/GenBank/DDBJ whole genome shotgun (WGS) entry which is preliminary data.</text>
</comment>
<reference evidence="8" key="1">
    <citation type="journal article" date="2014" name="Front. Microbiol.">
        <title>High frequency of phylogenetically diverse reductive dehalogenase-homologous genes in deep subseafloor sedimentary metagenomes.</title>
        <authorList>
            <person name="Kawai M."/>
            <person name="Futagami T."/>
            <person name="Toyoda A."/>
            <person name="Takaki Y."/>
            <person name="Nishi S."/>
            <person name="Hori S."/>
            <person name="Arai W."/>
            <person name="Tsubouchi T."/>
            <person name="Morono Y."/>
            <person name="Uchiyama I."/>
            <person name="Ito T."/>
            <person name="Fujiyama A."/>
            <person name="Inagaki F."/>
            <person name="Takami H."/>
        </authorList>
    </citation>
    <scope>NUCLEOTIDE SEQUENCE</scope>
    <source>
        <strain evidence="8">Expedition CK06-06</strain>
    </source>
</reference>
<dbReference type="PANTHER" id="PTHR43711:SF1">
    <property type="entry name" value="HISTIDINE KINASE 1"/>
    <property type="match status" value="1"/>
</dbReference>
<dbReference type="EC" id="2.7.13.3" evidence="2"/>
<evidence type="ECO:0000256" key="5">
    <source>
        <dbReference type="ARBA" id="ARBA00022777"/>
    </source>
</evidence>
<dbReference type="SUPFAM" id="SSF47384">
    <property type="entry name" value="Homodimeric domain of signal transducing histidine kinase"/>
    <property type="match status" value="1"/>
</dbReference>
<sequence length="263" mass="29961">EMFVQALFTDITAQKEVEFLIDEEVKKLKELDKIRKNLISRVSHELKTPLVSVTGGCELLLTIYGEELNKGELEIIELIEKGGKRLKYLVDNLIDISRIEYEKFKLVKEPNDLSAIIREISNELKYSIRERNINLSLVLPESFYIKLDKARIEQVIMNLLSNAIKNTPPNGEINVDLKKKESSAEFSIRDTGIGISKEEMNMLFTRFGKLERYGEGYEYIDIQGSGLGLFISKEIIDSHEGEIRAESGGRNKGSTFIVKLPIS</sequence>
<organism evidence="8">
    <name type="scientific">marine sediment metagenome</name>
    <dbReference type="NCBI Taxonomy" id="412755"/>
    <lineage>
        <taxon>unclassified sequences</taxon>
        <taxon>metagenomes</taxon>
        <taxon>ecological metagenomes</taxon>
    </lineage>
</organism>
<dbReference type="InterPro" id="IPR003661">
    <property type="entry name" value="HisK_dim/P_dom"/>
</dbReference>
<keyword evidence="4" id="KW-0808">Transferase</keyword>
<accession>X1H2N4</accession>
<protein>
    <recommendedName>
        <fullName evidence="2">histidine kinase</fullName>
        <ecNumber evidence="2">2.7.13.3</ecNumber>
    </recommendedName>
</protein>
<dbReference type="Pfam" id="PF02518">
    <property type="entry name" value="HATPase_c"/>
    <property type="match status" value="1"/>
</dbReference>
<dbReference type="CDD" id="cd00082">
    <property type="entry name" value="HisKA"/>
    <property type="match status" value="1"/>
</dbReference>
<keyword evidence="5" id="KW-0418">Kinase</keyword>
<evidence type="ECO:0000256" key="6">
    <source>
        <dbReference type="ARBA" id="ARBA00023012"/>
    </source>
</evidence>
<dbReference type="EMBL" id="BARU01006973">
    <property type="protein sequence ID" value="GAH39513.1"/>
    <property type="molecule type" value="Genomic_DNA"/>
</dbReference>
<dbReference type="SUPFAM" id="SSF55874">
    <property type="entry name" value="ATPase domain of HSP90 chaperone/DNA topoisomerase II/histidine kinase"/>
    <property type="match status" value="1"/>
</dbReference>
<dbReference type="Gene3D" id="3.30.565.10">
    <property type="entry name" value="Histidine kinase-like ATPase, C-terminal domain"/>
    <property type="match status" value="1"/>
</dbReference>
<dbReference type="InterPro" id="IPR003594">
    <property type="entry name" value="HATPase_dom"/>
</dbReference>
<dbReference type="SMART" id="SM00387">
    <property type="entry name" value="HATPase_c"/>
    <property type="match status" value="1"/>
</dbReference>
<evidence type="ECO:0000259" key="7">
    <source>
        <dbReference type="PROSITE" id="PS50109"/>
    </source>
</evidence>
<evidence type="ECO:0000256" key="2">
    <source>
        <dbReference type="ARBA" id="ARBA00012438"/>
    </source>
</evidence>
<dbReference type="PROSITE" id="PS50109">
    <property type="entry name" value="HIS_KIN"/>
    <property type="match status" value="1"/>
</dbReference>
<dbReference type="SMART" id="SM00388">
    <property type="entry name" value="HisKA"/>
    <property type="match status" value="1"/>
</dbReference>
<keyword evidence="6" id="KW-0902">Two-component regulatory system</keyword>
<dbReference type="InterPro" id="IPR036890">
    <property type="entry name" value="HATPase_C_sf"/>
</dbReference>
<keyword evidence="3" id="KW-0597">Phosphoprotein</keyword>
<proteinExistence type="predicted"/>
<dbReference type="InterPro" id="IPR004358">
    <property type="entry name" value="Sig_transdc_His_kin-like_C"/>
</dbReference>
<dbReference type="FunFam" id="3.30.565.10:FF:000006">
    <property type="entry name" value="Sensor histidine kinase WalK"/>
    <property type="match status" value="1"/>
</dbReference>
<dbReference type="GO" id="GO:0000155">
    <property type="term" value="F:phosphorelay sensor kinase activity"/>
    <property type="evidence" value="ECO:0007669"/>
    <property type="project" value="InterPro"/>
</dbReference>
<evidence type="ECO:0000256" key="1">
    <source>
        <dbReference type="ARBA" id="ARBA00000085"/>
    </source>
</evidence>
<evidence type="ECO:0000256" key="3">
    <source>
        <dbReference type="ARBA" id="ARBA00022553"/>
    </source>
</evidence>
<dbReference type="AlphaFoldDB" id="X1H2N4"/>
<dbReference type="Gene3D" id="1.10.287.130">
    <property type="match status" value="1"/>
</dbReference>